<evidence type="ECO:0000256" key="1">
    <source>
        <dbReference type="ARBA" id="ARBA00023125"/>
    </source>
</evidence>
<dbReference type="Pfam" id="PF13411">
    <property type="entry name" value="MerR_1"/>
    <property type="match status" value="1"/>
</dbReference>
<keyword evidence="1" id="KW-0238">DNA-binding</keyword>
<evidence type="ECO:0000313" key="4">
    <source>
        <dbReference type="EMBL" id="OSC43151.1"/>
    </source>
</evidence>
<evidence type="ECO:0000313" key="5">
    <source>
        <dbReference type="Proteomes" id="UP000193247"/>
    </source>
</evidence>
<feature type="domain" description="HTH merR-type" evidence="3">
    <location>
        <begin position="13"/>
        <end position="81"/>
    </location>
</feature>
<dbReference type="PANTHER" id="PTHR30204:SF58">
    <property type="entry name" value="HTH-TYPE TRANSCRIPTIONAL REGULATOR YFMP"/>
    <property type="match status" value="1"/>
</dbReference>
<dbReference type="OrthoDB" id="5345718at2"/>
<dbReference type="GO" id="GO:0003677">
    <property type="term" value="F:DNA binding"/>
    <property type="evidence" value="ECO:0007669"/>
    <property type="project" value="UniProtKB-KW"/>
</dbReference>
<gene>
    <name evidence="4" type="ORF">B8W66_01790</name>
</gene>
<organism evidence="4 5">
    <name type="scientific">Mycobacterium decipiens</name>
    <dbReference type="NCBI Taxonomy" id="1430326"/>
    <lineage>
        <taxon>Bacteria</taxon>
        <taxon>Bacillati</taxon>
        <taxon>Actinomycetota</taxon>
        <taxon>Actinomycetes</taxon>
        <taxon>Mycobacteriales</taxon>
        <taxon>Mycobacteriaceae</taxon>
        <taxon>Mycobacterium</taxon>
    </lineage>
</organism>
<dbReference type="Gene3D" id="1.10.1660.10">
    <property type="match status" value="1"/>
</dbReference>
<feature type="region of interest" description="Disordered" evidence="2">
    <location>
        <begin position="99"/>
        <end position="118"/>
    </location>
</feature>
<dbReference type="InterPro" id="IPR009061">
    <property type="entry name" value="DNA-bd_dom_put_sf"/>
</dbReference>
<proteinExistence type="predicted"/>
<protein>
    <recommendedName>
        <fullName evidence="3">HTH merR-type domain-containing protein</fullName>
    </recommendedName>
</protein>
<evidence type="ECO:0000259" key="3">
    <source>
        <dbReference type="PROSITE" id="PS50937"/>
    </source>
</evidence>
<dbReference type="CDD" id="cd04766">
    <property type="entry name" value="HTH_HspR"/>
    <property type="match status" value="1"/>
</dbReference>
<evidence type="ECO:0000256" key="2">
    <source>
        <dbReference type="SAM" id="MobiDB-lite"/>
    </source>
</evidence>
<name>A0A1X2M0U0_9MYCO</name>
<dbReference type="EMBL" id="NCXP01000001">
    <property type="protein sequence ID" value="OSC43151.1"/>
    <property type="molecule type" value="Genomic_DNA"/>
</dbReference>
<dbReference type="SUPFAM" id="SSF46955">
    <property type="entry name" value="Putative DNA-binding domain"/>
    <property type="match status" value="1"/>
</dbReference>
<dbReference type="STRING" id="1430326.B8W66_01790"/>
<keyword evidence="5" id="KW-1185">Reference proteome</keyword>
<reference evidence="4 5" key="1">
    <citation type="submission" date="2017-04" db="EMBL/GenBank/DDBJ databases">
        <title>The new phylogeny of genus Mycobacterium.</title>
        <authorList>
            <person name="Tortoli E."/>
            <person name="Trovato A."/>
            <person name="Cirillo D.M."/>
        </authorList>
    </citation>
    <scope>NUCLEOTIDE SEQUENCE [LARGE SCALE GENOMIC DNA]</scope>
    <source>
        <strain evidence="4 5">TBL 1200985</strain>
    </source>
</reference>
<dbReference type="PROSITE" id="PS50937">
    <property type="entry name" value="HTH_MERR_2"/>
    <property type="match status" value="1"/>
</dbReference>
<dbReference type="InterPro" id="IPR000551">
    <property type="entry name" value="MerR-type_HTH_dom"/>
</dbReference>
<comment type="caution">
    <text evidence="4">The sequence shown here is derived from an EMBL/GenBank/DDBJ whole genome shotgun (WGS) entry which is preliminary data.</text>
</comment>
<dbReference type="SMART" id="SM00422">
    <property type="entry name" value="HTH_MERR"/>
    <property type="match status" value="1"/>
</dbReference>
<sequence length="191" mass="20555">MTGDSTSRSARGLYGISVAAELSGIGPQTLRHYEKWGLLSPSRTDGGTRRYSDDDLERLNRISELVEQGVNLAGVGRILDLECRNTQLEANNTQLQSDNAKLKADRGRPARKPKQAKGVSIMANVAGGGPQDEVPEADAADQQRAVDFDDEAGLDTTYLSDGAADRDANEADLVDQAIVVPVADDDRETDR</sequence>
<dbReference type="PANTHER" id="PTHR30204">
    <property type="entry name" value="REDOX-CYCLING DRUG-SENSING TRANSCRIPTIONAL ACTIVATOR SOXR"/>
    <property type="match status" value="1"/>
</dbReference>
<dbReference type="AlphaFoldDB" id="A0A1X2M0U0"/>
<dbReference type="InterPro" id="IPR047057">
    <property type="entry name" value="MerR_fam"/>
</dbReference>
<dbReference type="Proteomes" id="UP000193247">
    <property type="component" value="Unassembled WGS sequence"/>
</dbReference>
<accession>A0A1X2M0U0</accession>
<dbReference type="PRINTS" id="PR00040">
    <property type="entry name" value="HTHMERR"/>
</dbReference>
<dbReference type="GO" id="GO:0003700">
    <property type="term" value="F:DNA-binding transcription factor activity"/>
    <property type="evidence" value="ECO:0007669"/>
    <property type="project" value="InterPro"/>
</dbReference>